<evidence type="ECO:0000313" key="2">
    <source>
        <dbReference type="Proteomes" id="UP001618531"/>
    </source>
</evidence>
<name>A0ABW8HM61_9BACL</name>
<keyword evidence="2" id="KW-1185">Reference proteome</keyword>
<protein>
    <submittedName>
        <fullName evidence="1">Uncharacterized protein</fullName>
    </submittedName>
</protein>
<comment type="caution">
    <text evidence="1">The sequence shown here is derived from an EMBL/GenBank/DDBJ whole genome shotgun (WGS) entry which is preliminary data.</text>
</comment>
<accession>A0ABW8HM61</accession>
<reference evidence="1 2" key="1">
    <citation type="submission" date="2024-11" db="EMBL/GenBank/DDBJ databases">
        <title>Identification and Characterization of a Novel Fosfomycin Bacillithiol Transferase FosB8 in Paenibacillus illinoisensis.</title>
        <authorList>
            <person name="Lu W."/>
        </authorList>
    </citation>
    <scope>NUCLEOTIDE SEQUENCE [LARGE SCALE GENOMIC DNA]</scope>
    <source>
        <strain evidence="1 2">WP77</strain>
    </source>
</reference>
<gene>
    <name evidence="1" type="ORF">ACINKY_00910</name>
</gene>
<organism evidence="1 2">
    <name type="scientific">Paenibacillus illinoisensis</name>
    <dbReference type="NCBI Taxonomy" id="59845"/>
    <lineage>
        <taxon>Bacteria</taxon>
        <taxon>Bacillati</taxon>
        <taxon>Bacillota</taxon>
        <taxon>Bacilli</taxon>
        <taxon>Bacillales</taxon>
        <taxon>Paenibacillaceae</taxon>
        <taxon>Paenibacillus</taxon>
    </lineage>
</organism>
<sequence length="67" mass="7197">MAKNAKNTRPGKGTSVVYSWFHPNSAASFLIENTALIGMTITGMTRHILTHGTITFISVFKTAATKG</sequence>
<dbReference type="Proteomes" id="UP001618531">
    <property type="component" value="Unassembled WGS sequence"/>
</dbReference>
<proteinExistence type="predicted"/>
<dbReference type="EMBL" id="JBIYSL010000001">
    <property type="protein sequence ID" value="MFK0520740.1"/>
    <property type="molecule type" value="Genomic_DNA"/>
</dbReference>
<evidence type="ECO:0000313" key="1">
    <source>
        <dbReference type="EMBL" id="MFK0520740.1"/>
    </source>
</evidence>